<accession>A0A3Q8SDW2</accession>
<evidence type="ECO:0000313" key="2">
    <source>
        <dbReference type="Proteomes" id="UP000273145"/>
    </source>
</evidence>
<sequence>MEKQKMFSRRCRVVPAVQAVLKLKVLFFALEAAVANVTAKGRRQLQTTKALIPLVEVVRAFGKIITKGCMVI</sequence>
<dbReference type="EMBL" id="CP034248">
    <property type="protein sequence ID" value="AZK48422.1"/>
    <property type="molecule type" value="Genomic_DNA"/>
</dbReference>
<protein>
    <submittedName>
        <fullName evidence="1">Uncharacterized protein</fullName>
    </submittedName>
</protein>
<evidence type="ECO:0000313" key="1">
    <source>
        <dbReference type="EMBL" id="AZK48422.1"/>
    </source>
</evidence>
<proteinExistence type="predicted"/>
<reference evidence="1 2" key="1">
    <citation type="submission" date="2018-11" db="EMBL/GenBank/DDBJ databases">
        <title>Genome sequencing of Paenibacillus lentus DSM25539(T).</title>
        <authorList>
            <person name="Kook J.-K."/>
            <person name="Park S.-N."/>
            <person name="Lim Y.K."/>
        </authorList>
    </citation>
    <scope>NUCLEOTIDE SEQUENCE [LARGE SCALE GENOMIC DNA]</scope>
    <source>
        <strain evidence="1 2">DSM 25539</strain>
    </source>
</reference>
<dbReference type="KEGG" id="plen:EIM92_21450"/>
<dbReference type="Proteomes" id="UP000273145">
    <property type="component" value="Chromosome"/>
</dbReference>
<organism evidence="1 2">
    <name type="scientific">Paenibacillus lentus</name>
    <dbReference type="NCBI Taxonomy" id="1338368"/>
    <lineage>
        <taxon>Bacteria</taxon>
        <taxon>Bacillati</taxon>
        <taxon>Bacillota</taxon>
        <taxon>Bacilli</taxon>
        <taxon>Bacillales</taxon>
        <taxon>Paenibacillaceae</taxon>
        <taxon>Paenibacillus</taxon>
    </lineage>
</organism>
<dbReference type="RefSeq" id="WP_125084579.1">
    <property type="nucleotide sequence ID" value="NZ_CP034248.1"/>
</dbReference>
<name>A0A3Q8SDW2_9BACL</name>
<keyword evidence="2" id="KW-1185">Reference proteome</keyword>
<dbReference type="AlphaFoldDB" id="A0A3Q8SDW2"/>
<gene>
    <name evidence="1" type="ORF">EIM92_21450</name>
</gene>